<evidence type="ECO:0000256" key="7">
    <source>
        <dbReference type="SAM" id="SignalP"/>
    </source>
</evidence>
<evidence type="ECO:0000313" key="9">
    <source>
        <dbReference type="Proteomes" id="UP000030826"/>
    </source>
</evidence>
<dbReference type="OrthoDB" id="9812878at2"/>
<reference evidence="8 9" key="1">
    <citation type="submission" date="2014-09" db="EMBL/GenBank/DDBJ databases">
        <title>Isolation and characterization of Aurantimonas altamirensis ON-56566 from clinical sample following a dog bite.</title>
        <authorList>
            <person name="Eshaghi A."/>
            <person name="Li A."/>
            <person name="Shahinas D."/>
            <person name="Bahn P."/>
            <person name="Kus J.V."/>
            <person name="Patel S.N."/>
        </authorList>
    </citation>
    <scope>NUCLEOTIDE SEQUENCE [LARGE SCALE GENOMIC DNA]</scope>
    <source>
        <strain evidence="8 9">ON-56566</strain>
    </source>
</reference>
<evidence type="ECO:0000256" key="1">
    <source>
        <dbReference type="ARBA" id="ARBA00004635"/>
    </source>
</evidence>
<dbReference type="RefSeq" id="WP_039188151.1">
    <property type="nucleotide sequence ID" value="NZ_JRFJ01000001.1"/>
</dbReference>
<name>A0A0B1Q4K3_9HYPH</name>
<comment type="similarity">
    <text evidence="6">Belongs to the nlpA lipoprotein family.</text>
</comment>
<organism evidence="8 9">
    <name type="scientific">Aureimonas altamirensis</name>
    <dbReference type="NCBI Taxonomy" id="370622"/>
    <lineage>
        <taxon>Bacteria</taxon>
        <taxon>Pseudomonadati</taxon>
        <taxon>Pseudomonadota</taxon>
        <taxon>Alphaproteobacteria</taxon>
        <taxon>Hyphomicrobiales</taxon>
        <taxon>Aurantimonadaceae</taxon>
        <taxon>Aureimonas</taxon>
    </lineage>
</organism>
<keyword evidence="2 7" id="KW-0732">Signal</keyword>
<comment type="subcellular location">
    <subcellularLocation>
        <location evidence="1">Membrane</location>
        <topology evidence="1">Lipid-anchor</topology>
    </subcellularLocation>
</comment>
<comment type="caution">
    <text evidence="8">The sequence shown here is derived from an EMBL/GenBank/DDBJ whole genome shotgun (WGS) entry which is preliminary data.</text>
</comment>
<dbReference type="STRING" id="370622.LA66_01205"/>
<dbReference type="SUPFAM" id="SSF53850">
    <property type="entry name" value="Periplasmic binding protein-like II"/>
    <property type="match status" value="1"/>
</dbReference>
<evidence type="ECO:0000256" key="2">
    <source>
        <dbReference type="ARBA" id="ARBA00022729"/>
    </source>
</evidence>
<keyword evidence="4" id="KW-0564">Palmitate</keyword>
<feature type="chain" id="PRO_5002080422" description="Lipoprotein" evidence="7">
    <location>
        <begin position="32"/>
        <end position="271"/>
    </location>
</feature>
<dbReference type="AlphaFoldDB" id="A0A0B1Q4K3"/>
<evidence type="ECO:0000256" key="4">
    <source>
        <dbReference type="ARBA" id="ARBA00023139"/>
    </source>
</evidence>
<dbReference type="Gene3D" id="3.40.190.10">
    <property type="entry name" value="Periplasmic binding protein-like II"/>
    <property type="match status" value="2"/>
</dbReference>
<dbReference type="Proteomes" id="UP000030826">
    <property type="component" value="Unassembled WGS sequence"/>
</dbReference>
<accession>A0A0B1Q4K3</accession>
<evidence type="ECO:0000313" key="8">
    <source>
        <dbReference type="EMBL" id="KHJ55319.1"/>
    </source>
</evidence>
<dbReference type="InterPro" id="IPR004872">
    <property type="entry name" value="Lipoprotein_NlpA"/>
</dbReference>
<dbReference type="InterPro" id="IPR006311">
    <property type="entry name" value="TAT_signal"/>
</dbReference>
<keyword evidence="8" id="KW-0223">Dioxygenase</keyword>
<dbReference type="Pfam" id="PF03180">
    <property type="entry name" value="Lipoprotein_9"/>
    <property type="match status" value="1"/>
</dbReference>
<dbReference type="GO" id="GO:0016020">
    <property type="term" value="C:membrane"/>
    <property type="evidence" value="ECO:0007669"/>
    <property type="project" value="UniProtKB-SubCell"/>
</dbReference>
<protein>
    <recommendedName>
        <fullName evidence="6">Lipoprotein</fullName>
    </recommendedName>
</protein>
<dbReference type="CDD" id="cd13598">
    <property type="entry name" value="PBP2_lipoprotein_IlpA_like"/>
    <property type="match status" value="1"/>
</dbReference>
<dbReference type="PROSITE" id="PS51318">
    <property type="entry name" value="TAT"/>
    <property type="match status" value="1"/>
</dbReference>
<feature type="signal peptide" evidence="7">
    <location>
        <begin position="1"/>
        <end position="31"/>
    </location>
</feature>
<proteinExistence type="inferred from homology"/>
<dbReference type="EMBL" id="JRFJ01000001">
    <property type="protein sequence ID" value="KHJ55319.1"/>
    <property type="molecule type" value="Genomic_DNA"/>
</dbReference>
<gene>
    <name evidence="8" type="ORF">LA66_01205</name>
</gene>
<keyword evidence="8" id="KW-0560">Oxidoreductase</keyword>
<evidence type="ECO:0000256" key="5">
    <source>
        <dbReference type="ARBA" id="ARBA00023288"/>
    </source>
</evidence>
<dbReference type="PANTHER" id="PTHR30429">
    <property type="entry name" value="D-METHIONINE-BINDING LIPOPROTEIN METQ"/>
    <property type="match status" value="1"/>
</dbReference>
<keyword evidence="3" id="KW-0472">Membrane</keyword>
<dbReference type="PANTHER" id="PTHR30429:SF1">
    <property type="entry name" value="D-METHIONINE-BINDING LIPOPROTEIN METQ-RELATED"/>
    <property type="match status" value="1"/>
</dbReference>
<dbReference type="GO" id="GO:0051213">
    <property type="term" value="F:dioxygenase activity"/>
    <property type="evidence" value="ECO:0007669"/>
    <property type="project" value="UniProtKB-KW"/>
</dbReference>
<evidence type="ECO:0000256" key="6">
    <source>
        <dbReference type="PIRNR" id="PIRNR002854"/>
    </source>
</evidence>
<keyword evidence="5 6" id="KW-0449">Lipoprotein</keyword>
<dbReference type="PIRSF" id="PIRSF002854">
    <property type="entry name" value="MetQ"/>
    <property type="match status" value="1"/>
</dbReference>
<sequence>MTILTFTRRTLFATLAALSAAAAMPLATAQAQDTIRIGVMAGETEEVFRTVAEEAAKQGLTLTIVPFSDYIQPNEALANGEIDANAFQHGPYLEAQIQQHGYAIEPVGYTLIQPIGLYTRKYDTVADIPDGAQIGIPNDPSNGGRALKLLEHEGLIKLRADAGVLATAIDVEENPKNIRIQELDAGIVGRAIDDLDAAVVNTDWAFKAGLTAAEDRIAIEPLEDNPYRNFIAVRSEDKDKPWVKTLVSSFQNQPVADALETVYKGTTLPAW</sequence>
<evidence type="ECO:0000256" key="3">
    <source>
        <dbReference type="ARBA" id="ARBA00023136"/>
    </source>
</evidence>